<evidence type="ECO:0000313" key="1">
    <source>
        <dbReference type="EMBL" id="KHT62646.1"/>
    </source>
</evidence>
<dbReference type="AlphaFoldDB" id="A0A0B9GV87"/>
<comment type="caution">
    <text evidence="1">The sequence shown here is derived from an EMBL/GenBank/DDBJ whole genome shotgun (WGS) entry which is preliminary data.</text>
</comment>
<reference evidence="1 2" key="1">
    <citation type="submission" date="2014-12" db="EMBL/GenBank/DDBJ databases">
        <title>Genome sequencing of Photobacterium gaetbulicola AD005a.</title>
        <authorList>
            <person name="Adrian T.G.S."/>
            <person name="Chan K.G."/>
        </authorList>
    </citation>
    <scope>NUCLEOTIDE SEQUENCE [LARGE SCALE GENOMIC DNA]</scope>
    <source>
        <strain evidence="1 2">AD005a</strain>
    </source>
</reference>
<evidence type="ECO:0000313" key="2">
    <source>
        <dbReference type="Proteomes" id="UP000031278"/>
    </source>
</evidence>
<sequence>MLNLFCSIQLKDMVRLYVAIIVKVKSYAITILTSKSNEILSRNSVSIGFINCDKLINIK</sequence>
<name>A0A0B9GV87_9GAMM</name>
<protein>
    <submittedName>
        <fullName evidence="1">Uncharacterized protein</fullName>
    </submittedName>
</protein>
<proteinExistence type="predicted"/>
<organism evidence="1 2">
    <name type="scientific">Photobacterium gaetbulicola</name>
    <dbReference type="NCBI Taxonomy" id="1295392"/>
    <lineage>
        <taxon>Bacteria</taxon>
        <taxon>Pseudomonadati</taxon>
        <taxon>Pseudomonadota</taxon>
        <taxon>Gammaproteobacteria</taxon>
        <taxon>Vibrionales</taxon>
        <taxon>Vibrionaceae</taxon>
        <taxon>Photobacterium</taxon>
    </lineage>
</organism>
<dbReference type="EMBL" id="JWLZ01000174">
    <property type="protein sequence ID" value="KHT62646.1"/>
    <property type="molecule type" value="Genomic_DNA"/>
</dbReference>
<gene>
    <name evidence="1" type="ORF">RJ45_16200</name>
</gene>
<dbReference type="Proteomes" id="UP000031278">
    <property type="component" value="Unassembled WGS sequence"/>
</dbReference>
<accession>A0A0B9GV87</accession>